<accession>A0A512DMF1</accession>
<dbReference type="CDD" id="cd00609">
    <property type="entry name" value="AAT_like"/>
    <property type="match status" value="1"/>
</dbReference>
<dbReference type="InterPro" id="IPR036390">
    <property type="entry name" value="WH_DNA-bd_sf"/>
</dbReference>
<dbReference type="CDD" id="cd07377">
    <property type="entry name" value="WHTH_GntR"/>
    <property type="match status" value="1"/>
</dbReference>
<dbReference type="GO" id="GO:0003677">
    <property type="term" value="F:DNA binding"/>
    <property type="evidence" value="ECO:0007669"/>
    <property type="project" value="UniProtKB-KW"/>
</dbReference>
<name>A0A512DMF1_9PROT</name>
<dbReference type="InterPro" id="IPR015424">
    <property type="entry name" value="PyrdxlP-dep_Trfase"/>
</dbReference>
<reference evidence="7 8" key="1">
    <citation type="submission" date="2019-07" db="EMBL/GenBank/DDBJ databases">
        <title>Whole genome shotgun sequence of Skermanella aerolata NBRC 106429.</title>
        <authorList>
            <person name="Hosoyama A."/>
            <person name="Uohara A."/>
            <person name="Ohji S."/>
            <person name="Ichikawa N."/>
        </authorList>
    </citation>
    <scope>NUCLEOTIDE SEQUENCE [LARGE SCALE GENOMIC DNA]</scope>
    <source>
        <strain evidence="7 8">NBRC 106429</strain>
    </source>
</reference>
<dbReference type="InterPro" id="IPR051446">
    <property type="entry name" value="HTH_trans_reg/aminotransferase"/>
</dbReference>
<keyword evidence="5" id="KW-0804">Transcription</keyword>
<keyword evidence="4" id="KW-0238">DNA-binding</keyword>
<dbReference type="InterPro" id="IPR000524">
    <property type="entry name" value="Tscrpt_reg_HTH_GntR"/>
</dbReference>
<comment type="similarity">
    <text evidence="1">In the C-terminal section; belongs to the class-I pyridoxal-phosphate-dependent aminotransferase family.</text>
</comment>
<dbReference type="PANTHER" id="PTHR46577">
    <property type="entry name" value="HTH-TYPE TRANSCRIPTIONAL REGULATORY PROTEIN GABR"/>
    <property type="match status" value="1"/>
</dbReference>
<sequence>MTEWLPVLSLQQRGGIRHSTKHKALTEAIIADIDSGRLTQGDRLPTHRDLALRLGVSVQTVSASYKEVERQGYLRSEVGRGTFVKARVTDRASRHMLDHRPSDTVDLSIVRAVFTPEHDAASRTLLSAMAEADNTPWMRPCRPVAGLDAHREIGAGWLEKLGLPKVSPDRILITNGTSHGIFLALATVVQSDDLVLTESLTDHGVIGLSNVLGFTLCGLPTDREGIIPEGFEEACRTAKVKALVCTPTFNNPTSTLMGAARRQRLAEIARAHNVYVIEDEVYRPLIETELPAISSFVPELGFFSTSFTKSVMTGLRTGYLVVPRHFSIRAASVLRVTSWSAVPVVAEMAARWVEEGVAERLVDIQREEVRTRQEMIARALGQYVLGSHPLALSAWLKVPDYWTEDGLIRALRERGVAATSSEPFVVEAGDPPNAIRICIGGSMSMETLNDALDTIGNTFAQYPGVNDAGFVA</sequence>
<dbReference type="PANTHER" id="PTHR46577:SF1">
    <property type="entry name" value="HTH-TYPE TRANSCRIPTIONAL REGULATORY PROTEIN GABR"/>
    <property type="match status" value="1"/>
</dbReference>
<dbReference type="Proteomes" id="UP000321523">
    <property type="component" value="Unassembled WGS sequence"/>
</dbReference>
<organism evidence="7 8">
    <name type="scientific">Skermanella aerolata</name>
    <dbReference type="NCBI Taxonomy" id="393310"/>
    <lineage>
        <taxon>Bacteria</taxon>
        <taxon>Pseudomonadati</taxon>
        <taxon>Pseudomonadota</taxon>
        <taxon>Alphaproteobacteria</taxon>
        <taxon>Rhodospirillales</taxon>
        <taxon>Azospirillaceae</taxon>
        <taxon>Skermanella</taxon>
    </lineage>
</organism>
<comment type="caution">
    <text evidence="7">The sequence shown here is derived from an EMBL/GenBank/DDBJ whole genome shotgun (WGS) entry which is preliminary data.</text>
</comment>
<dbReference type="Gene3D" id="3.90.1150.10">
    <property type="entry name" value="Aspartate Aminotransferase, domain 1"/>
    <property type="match status" value="1"/>
</dbReference>
<keyword evidence="3" id="KW-0805">Transcription regulation</keyword>
<dbReference type="PROSITE" id="PS50949">
    <property type="entry name" value="HTH_GNTR"/>
    <property type="match status" value="1"/>
</dbReference>
<evidence type="ECO:0000313" key="8">
    <source>
        <dbReference type="Proteomes" id="UP000321523"/>
    </source>
</evidence>
<dbReference type="Gene3D" id="1.10.10.10">
    <property type="entry name" value="Winged helix-like DNA-binding domain superfamily/Winged helix DNA-binding domain"/>
    <property type="match status" value="1"/>
</dbReference>
<dbReference type="EMBL" id="BJYZ01000007">
    <property type="protein sequence ID" value="GEO37652.1"/>
    <property type="molecule type" value="Genomic_DNA"/>
</dbReference>
<evidence type="ECO:0000313" key="7">
    <source>
        <dbReference type="EMBL" id="GEO37652.1"/>
    </source>
</evidence>
<feature type="domain" description="HTH gntR-type" evidence="6">
    <location>
        <begin position="19"/>
        <end position="87"/>
    </location>
</feature>
<protein>
    <submittedName>
        <fullName evidence="7">GntR family transcriptional regulator</fullName>
    </submittedName>
</protein>
<dbReference type="SMART" id="SM00345">
    <property type="entry name" value="HTH_GNTR"/>
    <property type="match status" value="1"/>
</dbReference>
<dbReference type="Pfam" id="PF00392">
    <property type="entry name" value="GntR"/>
    <property type="match status" value="1"/>
</dbReference>
<dbReference type="AlphaFoldDB" id="A0A512DMF1"/>
<dbReference type="InterPro" id="IPR015422">
    <property type="entry name" value="PyrdxlP-dep_Trfase_small"/>
</dbReference>
<dbReference type="GO" id="GO:0003700">
    <property type="term" value="F:DNA-binding transcription factor activity"/>
    <property type="evidence" value="ECO:0007669"/>
    <property type="project" value="InterPro"/>
</dbReference>
<dbReference type="InterPro" id="IPR004839">
    <property type="entry name" value="Aminotransferase_I/II_large"/>
</dbReference>
<dbReference type="SUPFAM" id="SSF53383">
    <property type="entry name" value="PLP-dependent transferases"/>
    <property type="match status" value="1"/>
</dbReference>
<evidence type="ECO:0000256" key="2">
    <source>
        <dbReference type="ARBA" id="ARBA00022898"/>
    </source>
</evidence>
<gene>
    <name evidence="7" type="ORF">SAE02_18000</name>
</gene>
<dbReference type="InterPro" id="IPR036388">
    <property type="entry name" value="WH-like_DNA-bd_sf"/>
</dbReference>
<keyword evidence="8" id="KW-1185">Reference proteome</keyword>
<keyword evidence="2" id="KW-0663">Pyridoxal phosphate</keyword>
<evidence type="ECO:0000256" key="1">
    <source>
        <dbReference type="ARBA" id="ARBA00005384"/>
    </source>
</evidence>
<dbReference type="RefSeq" id="WP_044426854.1">
    <property type="nucleotide sequence ID" value="NZ_BJYZ01000007.1"/>
</dbReference>
<evidence type="ECO:0000256" key="3">
    <source>
        <dbReference type="ARBA" id="ARBA00023015"/>
    </source>
</evidence>
<evidence type="ECO:0000259" key="6">
    <source>
        <dbReference type="PROSITE" id="PS50949"/>
    </source>
</evidence>
<proteinExistence type="inferred from homology"/>
<dbReference type="InterPro" id="IPR015421">
    <property type="entry name" value="PyrdxlP-dep_Trfase_major"/>
</dbReference>
<dbReference type="Pfam" id="PF00155">
    <property type="entry name" value="Aminotran_1_2"/>
    <property type="match status" value="1"/>
</dbReference>
<evidence type="ECO:0000256" key="4">
    <source>
        <dbReference type="ARBA" id="ARBA00023125"/>
    </source>
</evidence>
<evidence type="ECO:0000256" key="5">
    <source>
        <dbReference type="ARBA" id="ARBA00023163"/>
    </source>
</evidence>
<dbReference type="Gene3D" id="3.40.640.10">
    <property type="entry name" value="Type I PLP-dependent aspartate aminotransferase-like (Major domain)"/>
    <property type="match status" value="1"/>
</dbReference>
<dbReference type="GO" id="GO:0030170">
    <property type="term" value="F:pyridoxal phosphate binding"/>
    <property type="evidence" value="ECO:0007669"/>
    <property type="project" value="InterPro"/>
</dbReference>
<dbReference type="SUPFAM" id="SSF46785">
    <property type="entry name" value="Winged helix' DNA-binding domain"/>
    <property type="match status" value="1"/>
</dbReference>